<keyword evidence="5" id="KW-0862">Zinc</keyword>
<keyword evidence="2" id="KW-0479">Metal-binding</keyword>
<evidence type="ECO:0000313" key="11">
    <source>
        <dbReference type="Proteomes" id="UP000827092"/>
    </source>
</evidence>
<keyword evidence="4 7" id="KW-0863">Zinc-finger</keyword>
<gene>
    <name evidence="10" type="ORF">JTE90_005238</name>
</gene>
<keyword evidence="11" id="KW-1185">Reference proteome</keyword>
<dbReference type="Proteomes" id="UP000827092">
    <property type="component" value="Unassembled WGS sequence"/>
</dbReference>
<evidence type="ECO:0000256" key="1">
    <source>
        <dbReference type="ARBA" id="ARBA00004123"/>
    </source>
</evidence>
<accession>A0AAV6TSF5</accession>
<keyword evidence="6" id="KW-0539">Nucleus</keyword>
<evidence type="ECO:0000256" key="2">
    <source>
        <dbReference type="ARBA" id="ARBA00022723"/>
    </source>
</evidence>
<evidence type="ECO:0000256" key="4">
    <source>
        <dbReference type="ARBA" id="ARBA00022771"/>
    </source>
</evidence>
<comment type="caution">
    <text evidence="10">The sequence shown here is derived from an EMBL/GenBank/DDBJ whole genome shotgun (WGS) entry which is preliminary data.</text>
</comment>
<evidence type="ECO:0000256" key="5">
    <source>
        <dbReference type="ARBA" id="ARBA00022833"/>
    </source>
</evidence>
<dbReference type="EMBL" id="JAFNEN010001187">
    <property type="protein sequence ID" value="KAG8174581.1"/>
    <property type="molecule type" value="Genomic_DNA"/>
</dbReference>
<feature type="domain" description="C2H2-type" evidence="9">
    <location>
        <begin position="19"/>
        <end position="46"/>
    </location>
</feature>
<evidence type="ECO:0000256" key="3">
    <source>
        <dbReference type="ARBA" id="ARBA00022737"/>
    </source>
</evidence>
<evidence type="ECO:0000256" key="7">
    <source>
        <dbReference type="PROSITE-ProRule" id="PRU00042"/>
    </source>
</evidence>
<evidence type="ECO:0000256" key="6">
    <source>
        <dbReference type="ARBA" id="ARBA00023242"/>
    </source>
</evidence>
<dbReference type="FunFam" id="3.30.160.60:FF:000446">
    <property type="entry name" value="Zinc finger protein"/>
    <property type="match status" value="1"/>
</dbReference>
<dbReference type="GO" id="GO:0000981">
    <property type="term" value="F:DNA-binding transcription factor activity, RNA polymerase II-specific"/>
    <property type="evidence" value="ECO:0007669"/>
    <property type="project" value="TreeGrafter"/>
</dbReference>
<name>A0AAV6TSF5_9ARAC</name>
<dbReference type="PANTHER" id="PTHR24394">
    <property type="entry name" value="ZINC FINGER PROTEIN"/>
    <property type="match status" value="1"/>
</dbReference>
<dbReference type="SUPFAM" id="SSF57667">
    <property type="entry name" value="beta-beta-alpha zinc fingers"/>
    <property type="match status" value="2"/>
</dbReference>
<organism evidence="10 11">
    <name type="scientific">Oedothorax gibbosus</name>
    <dbReference type="NCBI Taxonomy" id="931172"/>
    <lineage>
        <taxon>Eukaryota</taxon>
        <taxon>Metazoa</taxon>
        <taxon>Ecdysozoa</taxon>
        <taxon>Arthropoda</taxon>
        <taxon>Chelicerata</taxon>
        <taxon>Arachnida</taxon>
        <taxon>Araneae</taxon>
        <taxon>Araneomorphae</taxon>
        <taxon>Entelegynae</taxon>
        <taxon>Araneoidea</taxon>
        <taxon>Linyphiidae</taxon>
        <taxon>Erigoninae</taxon>
        <taxon>Oedothorax</taxon>
    </lineage>
</organism>
<feature type="compositionally biased region" description="Low complexity" evidence="8">
    <location>
        <begin position="191"/>
        <end position="205"/>
    </location>
</feature>
<dbReference type="PANTHER" id="PTHR24394:SF29">
    <property type="entry name" value="MYONEURIN"/>
    <property type="match status" value="1"/>
</dbReference>
<feature type="region of interest" description="Disordered" evidence="8">
    <location>
        <begin position="175"/>
        <end position="206"/>
    </location>
</feature>
<dbReference type="Pfam" id="PF13912">
    <property type="entry name" value="zf-C2H2_6"/>
    <property type="match status" value="1"/>
</dbReference>
<dbReference type="PROSITE" id="PS50157">
    <property type="entry name" value="ZINC_FINGER_C2H2_2"/>
    <property type="match status" value="3"/>
</dbReference>
<dbReference type="InterPro" id="IPR036236">
    <property type="entry name" value="Znf_C2H2_sf"/>
</dbReference>
<feature type="domain" description="C2H2-type" evidence="9">
    <location>
        <begin position="47"/>
        <end position="74"/>
    </location>
</feature>
<proteinExistence type="predicted"/>
<protein>
    <recommendedName>
        <fullName evidence="9">C2H2-type domain-containing protein</fullName>
    </recommendedName>
</protein>
<feature type="non-terminal residue" evidence="10">
    <location>
        <position position="385"/>
    </location>
</feature>
<dbReference type="InterPro" id="IPR013087">
    <property type="entry name" value="Znf_C2H2_type"/>
</dbReference>
<dbReference type="Pfam" id="PF00096">
    <property type="entry name" value="zf-C2H2"/>
    <property type="match status" value="2"/>
</dbReference>
<keyword evidence="3" id="KW-0677">Repeat</keyword>
<dbReference type="Gene3D" id="3.30.160.60">
    <property type="entry name" value="Classic Zinc Finger"/>
    <property type="match status" value="3"/>
</dbReference>
<dbReference type="AlphaFoldDB" id="A0AAV6TSF5"/>
<dbReference type="GO" id="GO:0005634">
    <property type="term" value="C:nucleus"/>
    <property type="evidence" value="ECO:0007669"/>
    <property type="project" value="UniProtKB-SubCell"/>
</dbReference>
<dbReference type="SMART" id="SM00355">
    <property type="entry name" value="ZnF_C2H2"/>
    <property type="match status" value="4"/>
</dbReference>
<sequence length="385" mass="43314">MSEVKDLEGDESLRKRLTHKCDVCEKQFTCQQNLKRHIKSHQPSQSYTCRVCSKTYARIDNLKRHEKLHISTPNQQKSVGEREDLAVPGPSHMNVLNGRLVPGGNLPINKGSVLSESSTILCQICKLTFKSKRNLNRHVKSTHLKLDIKTCTLCKKEFHRNDKYNDHVKICSKRKAQDSGARDSKKKKISNDINNQINNQPPNNNEDSCVTNPLMVHSIIPHSNNKNKPIVFLQDCQQEWREKIIEFIRVKKAAKCCFWIILYYYISIMDSKRVSDSDVGVASKRLRIPTPEGDLEINTTASYLNNFFELENQDVANWFSESETVNPTALVSPTVTPSDAPAACSDESATNSDAPACLVPCVVFPNASSANPDTPAYLNVISPCV</sequence>
<evidence type="ECO:0000259" key="9">
    <source>
        <dbReference type="PROSITE" id="PS50157"/>
    </source>
</evidence>
<dbReference type="GO" id="GO:0008270">
    <property type="term" value="F:zinc ion binding"/>
    <property type="evidence" value="ECO:0007669"/>
    <property type="project" value="UniProtKB-KW"/>
</dbReference>
<feature type="domain" description="C2H2-type" evidence="9">
    <location>
        <begin position="120"/>
        <end position="143"/>
    </location>
</feature>
<dbReference type="PROSITE" id="PS00028">
    <property type="entry name" value="ZINC_FINGER_C2H2_1"/>
    <property type="match status" value="3"/>
</dbReference>
<reference evidence="10 11" key="1">
    <citation type="journal article" date="2022" name="Nat. Ecol. Evol.">
        <title>A masculinizing supergene underlies an exaggerated male reproductive morph in a spider.</title>
        <authorList>
            <person name="Hendrickx F."/>
            <person name="De Corte Z."/>
            <person name="Sonet G."/>
            <person name="Van Belleghem S.M."/>
            <person name="Kostlbacher S."/>
            <person name="Vangestel C."/>
        </authorList>
    </citation>
    <scope>NUCLEOTIDE SEQUENCE [LARGE SCALE GENOMIC DNA]</scope>
    <source>
        <strain evidence="10">W744_W776</strain>
    </source>
</reference>
<comment type="subcellular location">
    <subcellularLocation>
        <location evidence="1">Nucleus</location>
    </subcellularLocation>
</comment>
<evidence type="ECO:0000313" key="10">
    <source>
        <dbReference type="EMBL" id="KAG8174581.1"/>
    </source>
</evidence>
<evidence type="ECO:0000256" key="8">
    <source>
        <dbReference type="SAM" id="MobiDB-lite"/>
    </source>
</evidence>